<sequence>MPFASIDGIHLHYRIDGAEHTDAPWVVLSNSLGTRLAMWDAQVPALSAHFRVLRYDTRGHGQSDTPPGPYTIGRLADDVVALLDALGIERAHFCGLSMGGQTGIALGACHGDRLIRLVLSNTAFKIGSPQVWNSRIAKARGEGMAGLADAIIERWFTPGFRERQAAQVEPLRAQLVATDPEGYAANCEAVRDAHLRDELGRITVPTLVIAGTHDVATSPEQGRAMVAAIRGAQYLELDASHISNIEQRDTYNRELVAFLRGAA</sequence>
<organism evidence="2 3">
    <name type="scientific">Mycetohabitans endofungorum</name>
    <dbReference type="NCBI Taxonomy" id="417203"/>
    <lineage>
        <taxon>Bacteria</taxon>
        <taxon>Pseudomonadati</taxon>
        <taxon>Pseudomonadota</taxon>
        <taxon>Betaproteobacteria</taxon>
        <taxon>Burkholderiales</taxon>
        <taxon>Burkholderiaceae</taxon>
        <taxon>Mycetohabitans</taxon>
    </lineage>
</organism>
<dbReference type="InterPro" id="IPR029058">
    <property type="entry name" value="AB_hydrolase_fold"/>
</dbReference>
<accession>A0A2P5KBS0</accession>
<dbReference type="InterPro" id="IPR050471">
    <property type="entry name" value="AB_hydrolase"/>
</dbReference>
<dbReference type="GO" id="GO:0047570">
    <property type="term" value="F:3-oxoadipate enol-lactonase activity"/>
    <property type="evidence" value="ECO:0007669"/>
    <property type="project" value="InterPro"/>
</dbReference>
<keyword evidence="3" id="KW-1185">Reference proteome</keyword>
<dbReference type="Proteomes" id="UP000243096">
    <property type="component" value="Unassembled WGS sequence"/>
</dbReference>
<dbReference type="SUPFAM" id="SSF53474">
    <property type="entry name" value="alpha/beta-Hydrolases"/>
    <property type="match status" value="1"/>
</dbReference>
<comment type="caution">
    <text evidence="2">The sequence shown here is derived from an EMBL/GenBank/DDBJ whole genome shotgun (WGS) entry which is preliminary data.</text>
</comment>
<gene>
    <name evidence="2" type="ORF">B0O95_10496</name>
</gene>
<name>A0A2P5KBS0_9BURK</name>
<dbReference type="InterPro" id="IPR000073">
    <property type="entry name" value="AB_hydrolase_1"/>
</dbReference>
<dbReference type="Gene3D" id="3.40.50.1820">
    <property type="entry name" value="alpha/beta hydrolase"/>
    <property type="match status" value="1"/>
</dbReference>
<reference evidence="2 3" key="1">
    <citation type="submission" date="2018-01" db="EMBL/GenBank/DDBJ databases">
        <title>Genomic Encyclopedia of Type Strains, Phase III (KMG-III): the genomes of soil and plant-associated and newly described type strains.</title>
        <authorList>
            <person name="Whitman W."/>
        </authorList>
    </citation>
    <scope>NUCLEOTIDE SEQUENCE [LARGE SCALE GENOMIC DNA]</scope>
    <source>
        <strain evidence="2 3">HKI456</strain>
    </source>
</reference>
<proteinExistence type="predicted"/>
<dbReference type="OrthoDB" id="9793083at2"/>
<dbReference type="GO" id="GO:0042952">
    <property type="term" value="P:beta-ketoadipate pathway"/>
    <property type="evidence" value="ECO:0007669"/>
    <property type="project" value="InterPro"/>
</dbReference>
<dbReference type="PRINTS" id="PR00111">
    <property type="entry name" value="ABHYDROLASE"/>
</dbReference>
<dbReference type="PANTHER" id="PTHR43433">
    <property type="entry name" value="HYDROLASE, ALPHA/BETA FOLD FAMILY PROTEIN"/>
    <property type="match status" value="1"/>
</dbReference>
<dbReference type="NCBIfam" id="TIGR02427">
    <property type="entry name" value="protocat_pcaD"/>
    <property type="match status" value="1"/>
</dbReference>
<evidence type="ECO:0000313" key="3">
    <source>
        <dbReference type="Proteomes" id="UP000243096"/>
    </source>
</evidence>
<dbReference type="AlphaFoldDB" id="A0A2P5KBS0"/>
<dbReference type="EMBL" id="PRDW01000004">
    <property type="protein sequence ID" value="PPB84146.1"/>
    <property type="molecule type" value="Genomic_DNA"/>
</dbReference>
<protein>
    <submittedName>
        <fullName evidence="2">3-oxoadipate enol-lactonase</fullName>
    </submittedName>
</protein>
<dbReference type="PANTHER" id="PTHR43433:SF5">
    <property type="entry name" value="AB HYDROLASE-1 DOMAIN-CONTAINING PROTEIN"/>
    <property type="match status" value="1"/>
</dbReference>
<evidence type="ECO:0000259" key="1">
    <source>
        <dbReference type="Pfam" id="PF00561"/>
    </source>
</evidence>
<dbReference type="InterPro" id="IPR026968">
    <property type="entry name" value="PcaD/CatD"/>
</dbReference>
<evidence type="ECO:0000313" key="2">
    <source>
        <dbReference type="EMBL" id="PPB84146.1"/>
    </source>
</evidence>
<dbReference type="Pfam" id="PF00561">
    <property type="entry name" value="Abhydrolase_1"/>
    <property type="match status" value="1"/>
</dbReference>
<feature type="domain" description="AB hydrolase-1" evidence="1">
    <location>
        <begin position="24"/>
        <end position="246"/>
    </location>
</feature>
<dbReference type="RefSeq" id="WP_104076959.1">
    <property type="nucleotide sequence ID" value="NZ_CP062178.1"/>
</dbReference>